<evidence type="ECO:0000256" key="4">
    <source>
        <dbReference type="ARBA" id="ARBA00023136"/>
    </source>
</evidence>
<sequence>VEKILIIYPILPVILLNFIVTVHMRIMIQKAIKTREVRYKWFRAYEGNAPEYMLIARHHYKNFFEIPILFYVLCVIIYVLDDVNSIDIWIAWLFVILKFVHSYIRMTSNYVPYRAYSFYGCLIMLFCGWVNLAIKIFSYN</sequence>
<protein>
    <recommendedName>
        <fullName evidence="7">MAPEG family protein</fullName>
    </recommendedName>
</protein>
<organism evidence="6">
    <name type="scientific">marine metagenome</name>
    <dbReference type="NCBI Taxonomy" id="408172"/>
    <lineage>
        <taxon>unclassified sequences</taxon>
        <taxon>metagenomes</taxon>
        <taxon>ecological metagenomes</taxon>
    </lineage>
</organism>
<dbReference type="GO" id="GO:0016020">
    <property type="term" value="C:membrane"/>
    <property type="evidence" value="ECO:0007669"/>
    <property type="project" value="UniProtKB-SubCell"/>
</dbReference>
<keyword evidence="4 5" id="KW-0472">Membrane</keyword>
<feature type="non-terminal residue" evidence="6">
    <location>
        <position position="1"/>
    </location>
</feature>
<feature type="transmembrane region" description="Helical" evidence="5">
    <location>
        <begin position="86"/>
        <end position="104"/>
    </location>
</feature>
<dbReference type="InterPro" id="IPR023352">
    <property type="entry name" value="MAPEG-like_dom_sf"/>
</dbReference>
<dbReference type="Gene3D" id="1.20.120.550">
    <property type="entry name" value="Membrane associated eicosanoid/glutathione metabolism-like domain"/>
    <property type="match status" value="1"/>
</dbReference>
<evidence type="ECO:0008006" key="7">
    <source>
        <dbReference type="Google" id="ProtNLM"/>
    </source>
</evidence>
<name>A0A382HTS3_9ZZZZ</name>
<evidence type="ECO:0000313" key="6">
    <source>
        <dbReference type="EMBL" id="SVB90579.1"/>
    </source>
</evidence>
<dbReference type="InterPro" id="IPR001129">
    <property type="entry name" value="Membr-assoc_MAPEG"/>
</dbReference>
<feature type="transmembrane region" description="Helical" evidence="5">
    <location>
        <begin position="116"/>
        <end position="137"/>
    </location>
</feature>
<accession>A0A382HTS3</accession>
<dbReference type="SUPFAM" id="SSF161084">
    <property type="entry name" value="MAPEG domain-like"/>
    <property type="match status" value="1"/>
</dbReference>
<evidence type="ECO:0000256" key="1">
    <source>
        <dbReference type="ARBA" id="ARBA00004370"/>
    </source>
</evidence>
<evidence type="ECO:0000256" key="5">
    <source>
        <dbReference type="SAM" id="Phobius"/>
    </source>
</evidence>
<keyword evidence="3 5" id="KW-1133">Transmembrane helix</keyword>
<dbReference type="EMBL" id="UINC01063199">
    <property type="protein sequence ID" value="SVB90579.1"/>
    <property type="molecule type" value="Genomic_DNA"/>
</dbReference>
<dbReference type="Pfam" id="PF01124">
    <property type="entry name" value="MAPEG"/>
    <property type="match status" value="1"/>
</dbReference>
<proteinExistence type="predicted"/>
<evidence type="ECO:0000256" key="3">
    <source>
        <dbReference type="ARBA" id="ARBA00022989"/>
    </source>
</evidence>
<feature type="transmembrane region" description="Helical" evidence="5">
    <location>
        <begin position="63"/>
        <end position="80"/>
    </location>
</feature>
<keyword evidence="2 5" id="KW-0812">Transmembrane</keyword>
<evidence type="ECO:0000256" key="2">
    <source>
        <dbReference type="ARBA" id="ARBA00022692"/>
    </source>
</evidence>
<comment type="subcellular location">
    <subcellularLocation>
        <location evidence="1">Membrane</location>
    </subcellularLocation>
</comment>
<gene>
    <name evidence="6" type="ORF">METZ01_LOCUS243433</name>
</gene>
<reference evidence="6" key="1">
    <citation type="submission" date="2018-05" db="EMBL/GenBank/DDBJ databases">
        <authorList>
            <person name="Lanie J.A."/>
            <person name="Ng W.-L."/>
            <person name="Kazmierczak K.M."/>
            <person name="Andrzejewski T.M."/>
            <person name="Davidsen T.M."/>
            <person name="Wayne K.J."/>
            <person name="Tettelin H."/>
            <person name="Glass J.I."/>
            <person name="Rusch D."/>
            <person name="Podicherti R."/>
            <person name="Tsui H.-C.T."/>
            <person name="Winkler M.E."/>
        </authorList>
    </citation>
    <scope>NUCLEOTIDE SEQUENCE</scope>
</reference>
<dbReference type="AlphaFoldDB" id="A0A382HTS3"/>
<feature type="transmembrane region" description="Helical" evidence="5">
    <location>
        <begin position="6"/>
        <end position="28"/>
    </location>
</feature>